<proteinExistence type="predicted"/>
<dbReference type="Proteomes" id="UP000243978">
    <property type="component" value="Unassembled WGS sequence"/>
</dbReference>
<sequence>MGLRLLLIAAIMAGAAAPVAAVAGPIERACLKADRKAASRPLCNCVQQVADLTLDGSDQRLAATFFKDPHRAQEIRQSDRISHEAFWKRYKQFGANAESYCRALRS</sequence>
<evidence type="ECO:0008006" key="4">
    <source>
        <dbReference type="Google" id="ProtNLM"/>
    </source>
</evidence>
<dbReference type="OrthoDB" id="7659053at2"/>
<evidence type="ECO:0000313" key="3">
    <source>
        <dbReference type="Proteomes" id="UP000243978"/>
    </source>
</evidence>
<dbReference type="AlphaFoldDB" id="A0A2T6BKZ2"/>
<reference evidence="2 3" key="1">
    <citation type="submission" date="2018-04" db="EMBL/GenBank/DDBJ databases">
        <title>Genomic Encyclopedia of Archaeal and Bacterial Type Strains, Phase II (KMG-II): from individual species to whole genera.</title>
        <authorList>
            <person name="Goeker M."/>
        </authorList>
    </citation>
    <scope>NUCLEOTIDE SEQUENCE [LARGE SCALE GENOMIC DNA]</scope>
    <source>
        <strain evidence="2 3">DSM 100977</strain>
    </source>
</reference>
<keyword evidence="3" id="KW-1185">Reference proteome</keyword>
<evidence type="ECO:0000256" key="1">
    <source>
        <dbReference type="SAM" id="SignalP"/>
    </source>
</evidence>
<feature type="signal peptide" evidence="1">
    <location>
        <begin position="1"/>
        <end position="20"/>
    </location>
</feature>
<comment type="caution">
    <text evidence="2">The sequence shown here is derived from an EMBL/GenBank/DDBJ whole genome shotgun (WGS) entry which is preliminary data.</text>
</comment>
<evidence type="ECO:0000313" key="2">
    <source>
        <dbReference type="EMBL" id="PTX56715.1"/>
    </source>
</evidence>
<protein>
    <recommendedName>
        <fullName evidence="4">HdeA/HdeB family protein</fullName>
    </recommendedName>
</protein>
<dbReference type="RefSeq" id="WP_107844888.1">
    <property type="nucleotide sequence ID" value="NZ_QBKS01000001.1"/>
</dbReference>
<name>A0A2T6BKZ2_9RHOB</name>
<gene>
    <name evidence="2" type="ORF">C8N43_1377</name>
</gene>
<dbReference type="EMBL" id="QBKS01000001">
    <property type="protein sequence ID" value="PTX56715.1"/>
    <property type="molecule type" value="Genomic_DNA"/>
</dbReference>
<accession>A0A2T6BKZ2</accession>
<organism evidence="2 3">
    <name type="scientific">Litoreibacter ponti</name>
    <dbReference type="NCBI Taxonomy" id="1510457"/>
    <lineage>
        <taxon>Bacteria</taxon>
        <taxon>Pseudomonadati</taxon>
        <taxon>Pseudomonadota</taxon>
        <taxon>Alphaproteobacteria</taxon>
        <taxon>Rhodobacterales</taxon>
        <taxon>Roseobacteraceae</taxon>
        <taxon>Litoreibacter</taxon>
    </lineage>
</organism>
<feature type="chain" id="PRO_5015506194" description="HdeA/HdeB family protein" evidence="1">
    <location>
        <begin position="21"/>
        <end position="106"/>
    </location>
</feature>
<keyword evidence="1" id="KW-0732">Signal</keyword>